<name>A0AAV6TRG4_9ARAC</name>
<reference evidence="1 2" key="1">
    <citation type="journal article" date="2022" name="Nat. Ecol. Evol.">
        <title>A masculinizing supergene underlies an exaggerated male reproductive morph in a spider.</title>
        <authorList>
            <person name="Hendrickx F."/>
            <person name="De Corte Z."/>
            <person name="Sonet G."/>
            <person name="Van Belleghem S.M."/>
            <person name="Kostlbacher S."/>
            <person name="Vangestel C."/>
        </authorList>
    </citation>
    <scope>NUCLEOTIDE SEQUENCE [LARGE SCALE GENOMIC DNA]</scope>
    <source>
        <strain evidence="1">W744_W776</strain>
    </source>
</reference>
<evidence type="ECO:0008006" key="3">
    <source>
        <dbReference type="Google" id="ProtNLM"/>
    </source>
</evidence>
<evidence type="ECO:0000313" key="1">
    <source>
        <dbReference type="EMBL" id="KAG8174490.1"/>
    </source>
</evidence>
<gene>
    <name evidence="1" type="ORF">JTE90_016726</name>
</gene>
<dbReference type="AlphaFoldDB" id="A0AAV6TRG4"/>
<comment type="caution">
    <text evidence="1">The sequence shown here is derived from an EMBL/GenBank/DDBJ whole genome shotgun (WGS) entry which is preliminary data.</text>
</comment>
<protein>
    <recommendedName>
        <fullName evidence="3">Vitellogenin</fullName>
    </recommendedName>
</protein>
<dbReference type="EMBL" id="JAFNEN010001202">
    <property type="protein sequence ID" value="KAG8174490.1"/>
    <property type="molecule type" value="Genomic_DNA"/>
</dbReference>
<keyword evidence="2" id="KW-1185">Reference proteome</keyword>
<organism evidence="1 2">
    <name type="scientific">Oedothorax gibbosus</name>
    <dbReference type="NCBI Taxonomy" id="931172"/>
    <lineage>
        <taxon>Eukaryota</taxon>
        <taxon>Metazoa</taxon>
        <taxon>Ecdysozoa</taxon>
        <taxon>Arthropoda</taxon>
        <taxon>Chelicerata</taxon>
        <taxon>Arachnida</taxon>
        <taxon>Araneae</taxon>
        <taxon>Araneomorphae</taxon>
        <taxon>Entelegynae</taxon>
        <taxon>Araneoidea</taxon>
        <taxon>Linyphiidae</taxon>
        <taxon>Erigoninae</taxon>
        <taxon>Oedothorax</taxon>
    </lineage>
</organism>
<proteinExistence type="predicted"/>
<sequence length="102" mass="11528">MKKVVDHCPNTFEMKSYLRNCASMTIPLMPITRVPVPENFQAQSTVIGTLPCVYQHVNTKIALHSKLFTTHPTGMLEGKGVRSRETFIVESIKAVRHIYAKI</sequence>
<accession>A0AAV6TRG4</accession>
<evidence type="ECO:0000313" key="2">
    <source>
        <dbReference type="Proteomes" id="UP000827092"/>
    </source>
</evidence>
<dbReference type="Proteomes" id="UP000827092">
    <property type="component" value="Unassembled WGS sequence"/>
</dbReference>